<name>A0ABT8MC77_9EURY</name>
<dbReference type="Gene3D" id="3.40.630.30">
    <property type="match status" value="1"/>
</dbReference>
<reference evidence="4" key="1">
    <citation type="submission" date="2019-05" db="EMBL/GenBank/DDBJ databases">
        <title>Methanoculleus sp. FWC-SCC1, a methanogenic archaeon isolated from deep marine cold seep.</title>
        <authorList>
            <person name="Chen Y.-W."/>
            <person name="Chen S.-C."/>
            <person name="Teng N.-H."/>
            <person name="Lai M.-C."/>
        </authorList>
    </citation>
    <scope>NUCLEOTIDE SEQUENCE</scope>
    <source>
        <strain evidence="4">FWC-SCC1</strain>
    </source>
</reference>
<dbReference type="InterPro" id="IPR017255">
    <property type="entry name" value="AcTrfase_GNAT_prd"/>
</dbReference>
<comment type="caution">
    <text evidence="4">The sequence shown here is derived from an EMBL/GenBank/DDBJ whole genome shotgun (WGS) entry which is preliminary data.</text>
</comment>
<dbReference type="PROSITE" id="PS51186">
    <property type="entry name" value="GNAT"/>
    <property type="match status" value="1"/>
</dbReference>
<accession>A0ABT8MC77</accession>
<feature type="domain" description="N-acetyltransferase" evidence="3">
    <location>
        <begin position="3"/>
        <end position="150"/>
    </location>
</feature>
<dbReference type="SUPFAM" id="SSF55729">
    <property type="entry name" value="Acyl-CoA N-acyltransferases (Nat)"/>
    <property type="match status" value="1"/>
</dbReference>
<dbReference type="Pfam" id="PF00583">
    <property type="entry name" value="Acetyltransf_1"/>
    <property type="match status" value="1"/>
</dbReference>
<evidence type="ECO:0000313" key="4">
    <source>
        <dbReference type="EMBL" id="MDN7025532.1"/>
    </source>
</evidence>
<keyword evidence="5" id="KW-1185">Reference proteome</keyword>
<dbReference type="InterPro" id="IPR050832">
    <property type="entry name" value="Bact_Acetyltransf"/>
</dbReference>
<gene>
    <name evidence="4" type="ORF">FGU65_11635</name>
</gene>
<evidence type="ECO:0000256" key="1">
    <source>
        <dbReference type="ARBA" id="ARBA00022679"/>
    </source>
</evidence>
<dbReference type="PIRSF" id="PIRSF037663">
    <property type="entry name" value="Acetyltransf_GNAT_prd"/>
    <property type="match status" value="1"/>
</dbReference>
<dbReference type="RefSeq" id="WP_301664694.1">
    <property type="nucleotide sequence ID" value="NZ_VCYH01000008.1"/>
</dbReference>
<keyword evidence="1" id="KW-0808">Transferase</keyword>
<organism evidence="4 5">
    <name type="scientific">Methanoculleus frigidifontis</name>
    <dbReference type="NCBI Taxonomy" id="2584085"/>
    <lineage>
        <taxon>Archaea</taxon>
        <taxon>Methanobacteriati</taxon>
        <taxon>Methanobacteriota</taxon>
        <taxon>Stenosarchaea group</taxon>
        <taxon>Methanomicrobia</taxon>
        <taxon>Methanomicrobiales</taxon>
        <taxon>Methanomicrobiaceae</taxon>
        <taxon>Methanoculleus</taxon>
    </lineage>
</organism>
<dbReference type="PANTHER" id="PTHR43877">
    <property type="entry name" value="AMINOALKYLPHOSPHONATE N-ACETYLTRANSFERASE-RELATED-RELATED"/>
    <property type="match status" value="1"/>
</dbReference>
<proteinExistence type="predicted"/>
<evidence type="ECO:0000256" key="2">
    <source>
        <dbReference type="ARBA" id="ARBA00023315"/>
    </source>
</evidence>
<sequence>MDPAIRLYQDADYAALCSLEQKNTPGECKPAVFVRQAGVLFPTTFFVAEKGGAIIGYTIGACLQHDPSRAWIIRLAVNEEERRQGLGRDLVATVIDALRRMGIREVLLSVSPENLAARSLYETFGFANVGFHAGYFGTGADRIIMSRIIG</sequence>
<keyword evidence="2" id="KW-0012">Acyltransferase</keyword>
<evidence type="ECO:0000259" key="3">
    <source>
        <dbReference type="PROSITE" id="PS51186"/>
    </source>
</evidence>
<protein>
    <submittedName>
        <fullName evidence="4">GNAT family N-acetyltransferase</fullName>
    </submittedName>
</protein>
<dbReference type="EMBL" id="VCYH01000008">
    <property type="protein sequence ID" value="MDN7025532.1"/>
    <property type="molecule type" value="Genomic_DNA"/>
</dbReference>
<dbReference type="Proteomes" id="UP001168338">
    <property type="component" value="Unassembled WGS sequence"/>
</dbReference>
<dbReference type="InterPro" id="IPR000182">
    <property type="entry name" value="GNAT_dom"/>
</dbReference>
<evidence type="ECO:0000313" key="5">
    <source>
        <dbReference type="Proteomes" id="UP001168338"/>
    </source>
</evidence>
<dbReference type="InterPro" id="IPR016181">
    <property type="entry name" value="Acyl_CoA_acyltransferase"/>
</dbReference>
<dbReference type="CDD" id="cd04301">
    <property type="entry name" value="NAT_SF"/>
    <property type="match status" value="1"/>
</dbReference>